<protein>
    <submittedName>
        <fullName evidence="1">Uncharacterized protein</fullName>
    </submittedName>
</protein>
<accession>A0A9D4F292</accession>
<evidence type="ECO:0000313" key="2">
    <source>
        <dbReference type="Proteomes" id="UP000828390"/>
    </source>
</evidence>
<organism evidence="1 2">
    <name type="scientific">Dreissena polymorpha</name>
    <name type="common">Zebra mussel</name>
    <name type="synonym">Mytilus polymorpha</name>
    <dbReference type="NCBI Taxonomy" id="45954"/>
    <lineage>
        <taxon>Eukaryota</taxon>
        <taxon>Metazoa</taxon>
        <taxon>Spiralia</taxon>
        <taxon>Lophotrochozoa</taxon>
        <taxon>Mollusca</taxon>
        <taxon>Bivalvia</taxon>
        <taxon>Autobranchia</taxon>
        <taxon>Heteroconchia</taxon>
        <taxon>Euheterodonta</taxon>
        <taxon>Imparidentia</taxon>
        <taxon>Neoheterodontei</taxon>
        <taxon>Myida</taxon>
        <taxon>Dreissenoidea</taxon>
        <taxon>Dreissenidae</taxon>
        <taxon>Dreissena</taxon>
    </lineage>
</organism>
<reference evidence="1" key="1">
    <citation type="journal article" date="2019" name="bioRxiv">
        <title>The Genome of the Zebra Mussel, Dreissena polymorpha: A Resource for Invasive Species Research.</title>
        <authorList>
            <person name="McCartney M.A."/>
            <person name="Auch B."/>
            <person name="Kono T."/>
            <person name="Mallez S."/>
            <person name="Zhang Y."/>
            <person name="Obille A."/>
            <person name="Becker A."/>
            <person name="Abrahante J.E."/>
            <person name="Garbe J."/>
            <person name="Badalamenti J.P."/>
            <person name="Herman A."/>
            <person name="Mangelson H."/>
            <person name="Liachko I."/>
            <person name="Sullivan S."/>
            <person name="Sone E.D."/>
            <person name="Koren S."/>
            <person name="Silverstein K.A.T."/>
            <person name="Beckman K.B."/>
            <person name="Gohl D.M."/>
        </authorList>
    </citation>
    <scope>NUCLEOTIDE SEQUENCE</scope>
    <source>
        <strain evidence="1">Duluth1</strain>
        <tissue evidence="1">Whole animal</tissue>
    </source>
</reference>
<dbReference type="AlphaFoldDB" id="A0A9D4F292"/>
<gene>
    <name evidence="1" type="ORF">DPMN_169246</name>
</gene>
<evidence type="ECO:0000313" key="1">
    <source>
        <dbReference type="EMBL" id="KAH3791035.1"/>
    </source>
</evidence>
<reference evidence="1" key="2">
    <citation type="submission" date="2020-11" db="EMBL/GenBank/DDBJ databases">
        <authorList>
            <person name="McCartney M.A."/>
            <person name="Auch B."/>
            <person name="Kono T."/>
            <person name="Mallez S."/>
            <person name="Becker A."/>
            <person name="Gohl D.M."/>
            <person name="Silverstein K.A.T."/>
            <person name="Koren S."/>
            <person name="Bechman K.B."/>
            <person name="Herman A."/>
            <person name="Abrahante J.E."/>
            <person name="Garbe J."/>
        </authorList>
    </citation>
    <scope>NUCLEOTIDE SEQUENCE</scope>
    <source>
        <strain evidence="1">Duluth1</strain>
        <tissue evidence="1">Whole animal</tissue>
    </source>
</reference>
<dbReference type="Proteomes" id="UP000828390">
    <property type="component" value="Unassembled WGS sequence"/>
</dbReference>
<proteinExistence type="predicted"/>
<dbReference type="EMBL" id="JAIWYP010000008">
    <property type="protein sequence ID" value="KAH3791035.1"/>
    <property type="molecule type" value="Genomic_DNA"/>
</dbReference>
<keyword evidence="2" id="KW-1185">Reference proteome</keyword>
<comment type="caution">
    <text evidence="1">The sequence shown here is derived from an EMBL/GenBank/DDBJ whole genome shotgun (WGS) entry which is preliminary data.</text>
</comment>
<sequence>MLFHPRLENAWKKSPRFMDISRTKPWKTLETVSNSRDYHGIPCYTMDFQPKFHDYPGQCTPGYRPTEYRDTLNSYPINLHKKKDAWYCTIIAFDVHGHLKSAVTHSTSIRKERKCQSLSTGAEVA</sequence>
<name>A0A9D4F292_DREPO</name>